<sequence>MSLANDCLYHIEHAWVKRIEGDDVLIGVSDFAQDTLGDIVEVYPPTVGSTISLGVPFGSLESRKTVSDLIAPVSGVVMEVNKALISEPFLINDDPHGKGWIVKVKMSNPGELDLLIDVDGYKAAVGV</sequence>
<organism evidence="4 5">
    <name type="scientific">Merismopedia glauca CCAP 1448/3</name>
    <dbReference type="NCBI Taxonomy" id="1296344"/>
    <lineage>
        <taxon>Bacteria</taxon>
        <taxon>Bacillati</taxon>
        <taxon>Cyanobacteriota</taxon>
        <taxon>Cyanophyceae</taxon>
        <taxon>Synechococcales</taxon>
        <taxon>Merismopediaceae</taxon>
        <taxon>Merismopedia</taxon>
    </lineage>
</organism>
<dbReference type="InterPro" id="IPR002930">
    <property type="entry name" value="GCV_H"/>
</dbReference>
<dbReference type="InterPro" id="IPR011053">
    <property type="entry name" value="Single_hybrid_motif"/>
</dbReference>
<dbReference type="AlphaFoldDB" id="A0A2T1C5U5"/>
<comment type="cofactor">
    <cofactor evidence="2">
        <name>(R)-lipoate</name>
        <dbReference type="ChEBI" id="CHEBI:83088"/>
    </cofactor>
    <text evidence="2">Binds 1 lipoyl cofactor covalently.</text>
</comment>
<reference evidence="4 5" key="2">
    <citation type="submission" date="2018-03" db="EMBL/GenBank/DDBJ databases">
        <title>The ancient ancestry and fast evolution of plastids.</title>
        <authorList>
            <person name="Moore K.R."/>
            <person name="Magnabosco C."/>
            <person name="Momper L."/>
            <person name="Gold D.A."/>
            <person name="Bosak T."/>
            <person name="Fournier G.P."/>
        </authorList>
    </citation>
    <scope>NUCLEOTIDE SEQUENCE [LARGE SCALE GENOMIC DNA]</scope>
    <source>
        <strain evidence="4 5">CCAP 1448/3</strain>
    </source>
</reference>
<dbReference type="Gene3D" id="2.40.50.100">
    <property type="match status" value="1"/>
</dbReference>
<dbReference type="GO" id="GO:0019464">
    <property type="term" value="P:glycine decarboxylation via glycine cleavage system"/>
    <property type="evidence" value="ECO:0007669"/>
    <property type="project" value="UniProtKB-UniRule"/>
</dbReference>
<dbReference type="PANTHER" id="PTHR11715:SF3">
    <property type="entry name" value="GLYCINE CLEAVAGE SYSTEM H PROTEIN-RELATED"/>
    <property type="match status" value="1"/>
</dbReference>
<accession>A0A2T1C5U5</accession>
<dbReference type="OrthoDB" id="9796712at2"/>
<protein>
    <recommendedName>
        <fullName evidence="2">Glycine cleavage system H protein</fullName>
    </recommendedName>
</protein>
<feature type="domain" description="Lipoyl-binding" evidence="3">
    <location>
        <begin position="23"/>
        <end position="105"/>
    </location>
</feature>
<dbReference type="CDD" id="cd06848">
    <property type="entry name" value="GCS_H"/>
    <property type="match status" value="1"/>
</dbReference>
<comment type="similarity">
    <text evidence="2">Belongs to the GcvH family.</text>
</comment>
<proteinExistence type="inferred from homology"/>
<dbReference type="GO" id="GO:0005829">
    <property type="term" value="C:cytosol"/>
    <property type="evidence" value="ECO:0007669"/>
    <property type="project" value="TreeGrafter"/>
</dbReference>
<name>A0A2T1C5U5_9CYAN</name>
<evidence type="ECO:0000256" key="2">
    <source>
        <dbReference type="HAMAP-Rule" id="MF_00272"/>
    </source>
</evidence>
<evidence type="ECO:0000259" key="3">
    <source>
        <dbReference type="PROSITE" id="PS50968"/>
    </source>
</evidence>
<dbReference type="SUPFAM" id="SSF51230">
    <property type="entry name" value="Single hybrid motif"/>
    <property type="match status" value="1"/>
</dbReference>
<keyword evidence="1 2" id="KW-0450">Lipoyl</keyword>
<comment type="caution">
    <text evidence="4">The sequence shown here is derived from an EMBL/GenBank/DDBJ whole genome shotgun (WGS) entry which is preliminary data.</text>
</comment>
<dbReference type="Proteomes" id="UP000238762">
    <property type="component" value="Unassembled WGS sequence"/>
</dbReference>
<dbReference type="Pfam" id="PF01597">
    <property type="entry name" value="GCV_H"/>
    <property type="match status" value="1"/>
</dbReference>
<keyword evidence="5" id="KW-1185">Reference proteome</keyword>
<dbReference type="NCBIfam" id="NF002270">
    <property type="entry name" value="PRK01202.1"/>
    <property type="match status" value="1"/>
</dbReference>
<comment type="subunit">
    <text evidence="2">The glycine cleavage system is composed of four proteins: P, T, L and H.</text>
</comment>
<dbReference type="HAMAP" id="MF_00272">
    <property type="entry name" value="GcvH"/>
    <property type="match status" value="1"/>
</dbReference>
<dbReference type="GO" id="GO:0005960">
    <property type="term" value="C:glycine cleavage complex"/>
    <property type="evidence" value="ECO:0007669"/>
    <property type="project" value="InterPro"/>
</dbReference>
<evidence type="ECO:0000313" key="4">
    <source>
        <dbReference type="EMBL" id="PSB03604.1"/>
    </source>
</evidence>
<dbReference type="EMBL" id="PVWJ01000028">
    <property type="protein sequence ID" value="PSB03604.1"/>
    <property type="molecule type" value="Genomic_DNA"/>
</dbReference>
<evidence type="ECO:0000256" key="1">
    <source>
        <dbReference type="ARBA" id="ARBA00022823"/>
    </source>
</evidence>
<dbReference type="GO" id="GO:0009249">
    <property type="term" value="P:protein lipoylation"/>
    <property type="evidence" value="ECO:0007669"/>
    <property type="project" value="TreeGrafter"/>
</dbReference>
<gene>
    <name evidence="2" type="primary">gcvH</name>
    <name evidence="4" type="ORF">C7B64_07640</name>
</gene>
<reference evidence="4 5" key="1">
    <citation type="submission" date="2018-02" db="EMBL/GenBank/DDBJ databases">
        <authorList>
            <person name="Cohen D.B."/>
            <person name="Kent A.D."/>
        </authorList>
    </citation>
    <scope>NUCLEOTIDE SEQUENCE [LARGE SCALE GENOMIC DNA]</scope>
    <source>
        <strain evidence="4 5">CCAP 1448/3</strain>
    </source>
</reference>
<dbReference type="InterPro" id="IPR000089">
    <property type="entry name" value="Biotin_lipoyl"/>
</dbReference>
<comment type="function">
    <text evidence="2">The glycine cleavage system catalyzes the degradation of glycine. The H protein shuttles the methylamine group of glycine from the P protein to the T protein.</text>
</comment>
<dbReference type="PANTHER" id="PTHR11715">
    <property type="entry name" value="GLYCINE CLEAVAGE SYSTEM H PROTEIN"/>
    <property type="match status" value="1"/>
</dbReference>
<dbReference type="PROSITE" id="PS50968">
    <property type="entry name" value="BIOTINYL_LIPOYL"/>
    <property type="match status" value="1"/>
</dbReference>
<evidence type="ECO:0000313" key="5">
    <source>
        <dbReference type="Proteomes" id="UP000238762"/>
    </source>
</evidence>
<dbReference type="InterPro" id="IPR033753">
    <property type="entry name" value="GCV_H/Fam206"/>
</dbReference>
<dbReference type="RefSeq" id="WP_106288047.1">
    <property type="nucleotide sequence ID" value="NZ_CAWNTC010000249.1"/>
</dbReference>
<feature type="modified residue" description="N6-lipoyllysine" evidence="2">
    <location>
        <position position="64"/>
    </location>
</feature>